<dbReference type="GO" id="GO:0062129">
    <property type="term" value="C:chitin-based extracellular matrix"/>
    <property type="evidence" value="ECO:0007669"/>
    <property type="project" value="TreeGrafter"/>
</dbReference>
<comment type="caution">
    <text evidence="5">The sequence shown here is derived from an EMBL/GenBank/DDBJ whole genome shotgun (WGS) entry which is preliminary data.</text>
</comment>
<evidence type="ECO:0000313" key="5">
    <source>
        <dbReference type="EMBL" id="KAK8740177.1"/>
    </source>
</evidence>
<name>A0AAW0X717_CHEQU</name>
<dbReference type="PANTHER" id="PTHR10380:SF173">
    <property type="entry name" value="CUTICULAR PROTEIN 47EF, ISOFORM C-RELATED"/>
    <property type="match status" value="1"/>
</dbReference>
<accession>A0AAW0X717</accession>
<evidence type="ECO:0000256" key="4">
    <source>
        <dbReference type="SAM" id="SignalP"/>
    </source>
</evidence>
<sequence length="168" mass="17693">VILIAVAAMAIAAPQAGYQVPQPALPPPEPQPAYGTPDASVPFEIINIIKDERTQKEDGTFSLEFETENGIIQSQSGSPGGPEGAVITSGQYSYQSPDGIPIVVKFVADQNGFQPESDVLPVAPAFPHSIPEYVLEQIDFAAKEDAARAAAEAAERSAAPSQTYSQPQ</sequence>
<feature type="chain" id="PRO_5043855721" evidence="4">
    <location>
        <begin position="18"/>
        <end position="168"/>
    </location>
</feature>
<evidence type="ECO:0000313" key="6">
    <source>
        <dbReference type="Proteomes" id="UP001445076"/>
    </source>
</evidence>
<dbReference type="InterPro" id="IPR000618">
    <property type="entry name" value="Insect_cuticle"/>
</dbReference>
<dbReference type="AlphaFoldDB" id="A0AAW0X717"/>
<dbReference type="Proteomes" id="UP001445076">
    <property type="component" value="Unassembled WGS sequence"/>
</dbReference>
<dbReference type="InterPro" id="IPR050468">
    <property type="entry name" value="Cuticle_Struct_Prot"/>
</dbReference>
<evidence type="ECO:0000256" key="1">
    <source>
        <dbReference type="ARBA" id="ARBA00022460"/>
    </source>
</evidence>
<feature type="region of interest" description="Disordered" evidence="3">
    <location>
        <begin position="72"/>
        <end position="91"/>
    </location>
</feature>
<dbReference type="PROSITE" id="PS51155">
    <property type="entry name" value="CHIT_BIND_RR_2"/>
    <property type="match status" value="1"/>
</dbReference>
<proteinExistence type="predicted"/>
<keyword evidence="4" id="KW-0732">Signal</keyword>
<feature type="non-terminal residue" evidence="5">
    <location>
        <position position="1"/>
    </location>
</feature>
<dbReference type="Pfam" id="PF00379">
    <property type="entry name" value="Chitin_bind_4"/>
    <property type="match status" value="1"/>
</dbReference>
<dbReference type="PANTHER" id="PTHR10380">
    <property type="entry name" value="CUTICLE PROTEIN"/>
    <property type="match status" value="1"/>
</dbReference>
<reference evidence="5 6" key="1">
    <citation type="journal article" date="2024" name="BMC Genomics">
        <title>Genome assembly of redclaw crayfish (Cherax quadricarinatus) provides insights into its immune adaptation and hypoxia tolerance.</title>
        <authorList>
            <person name="Liu Z."/>
            <person name="Zheng J."/>
            <person name="Li H."/>
            <person name="Fang K."/>
            <person name="Wang S."/>
            <person name="He J."/>
            <person name="Zhou D."/>
            <person name="Weng S."/>
            <person name="Chi M."/>
            <person name="Gu Z."/>
            <person name="He J."/>
            <person name="Li F."/>
            <person name="Wang M."/>
        </authorList>
    </citation>
    <scope>NUCLEOTIDE SEQUENCE [LARGE SCALE GENOMIC DNA]</scope>
    <source>
        <strain evidence="5">ZL_2023a</strain>
    </source>
</reference>
<dbReference type="EMBL" id="JARKIK010000034">
    <property type="protein sequence ID" value="KAK8740177.1"/>
    <property type="molecule type" value="Genomic_DNA"/>
</dbReference>
<dbReference type="InterPro" id="IPR031311">
    <property type="entry name" value="CHIT_BIND_RR_consensus"/>
</dbReference>
<feature type="signal peptide" evidence="4">
    <location>
        <begin position="1"/>
        <end position="17"/>
    </location>
</feature>
<gene>
    <name evidence="5" type="ORF">OTU49_003082</name>
</gene>
<keyword evidence="6" id="KW-1185">Reference proteome</keyword>
<dbReference type="PROSITE" id="PS00233">
    <property type="entry name" value="CHIT_BIND_RR_1"/>
    <property type="match status" value="1"/>
</dbReference>
<evidence type="ECO:0000256" key="2">
    <source>
        <dbReference type="PROSITE-ProRule" id="PRU00497"/>
    </source>
</evidence>
<evidence type="ECO:0000256" key="3">
    <source>
        <dbReference type="SAM" id="MobiDB-lite"/>
    </source>
</evidence>
<dbReference type="GO" id="GO:0008010">
    <property type="term" value="F:structural constituent of chitin-based larval cuticle"/>
    <property type="evidence" value="ECO:0007669"/>
    <property type="project" value="TreeGrafter"/>
</dbReference>
<protein>
    <submittedName>
        <fullName evidence="5">Uncharacterized protein</fullName>
    </submittedName>
</protein>
<keyword evidence="1 2" id="KW-0193">Cuticle</keyword>
<organism evidence="5 6">
    <name type="scientific">Cherax quadricarinatus</name>
    <name type="common">Australian red claw crayfish</name>
    <dbReference type="NCBI Taxonomy" id="27406"/>
    <lineage>
        <taxon>Eukaryota</taxon>
        <taxon>Metazoa</taxon>
        <taxon>Ecdysozoa</taxon>
        <taxon>Arthropoda</taxon>
        <taxon>Crustacea</taxon>
        <taxon>Multicrustacea</taxon>
        <taxon>Malacostraca</taxon>
        <taxon>Eumalacostraca</taxon>
        <taxon>Eucarida</taxon>
        <taxon>Decapoda</taxon>
        <taxon>Pleocyemata</taxon>
        <taxon>Astacidea</taxon>
        <taxon>Parastacoidea</taxon>
        <taxon>Parastacidae</taxon>
        <taxon>Cherax</taxon>
    </lineage>
</organism>